<dbReference type="GO" id="GO:0030246">
    <property type="term" value="F:carbohydrate binding"/>
    <property type="evidence" value="ECO:0007669"/>
    <property type="project" value="InterPro"/>
</dbReference>
<feature type="compositionally biased region" description="Polar residues" evidence="2">
    <location>
        <begin position="199"/>
        <end position="208"/>
    </location>
</feature>
<dbReference type="SUPFAM" id="SSF49384">
    <property type="entry name" value="Carbohydrate-binding domain"/>
    <property type="match status" value="1"/>
</dbReference>
<feature type="compositionally biased region" description="Basic and acidic residues" evidence="2">
    <location>
        <begin position="173"/>
        <end position="182"/>
    </location>
</feature>
<dbReference type="GO" id="GO:0000272">
    <property type="term" value="P:polysaccharide catabolic process"/>
    <property type="evidence" value="ECO:0007669"/>
    <property type="project" value="InterPro"/>
</dbReference>
<feature type="domain" description="Cohesin" evidence="4">
    <location>
        <begin position="44"/>
        <end position="147"/>
    </location>
</feature>
<dbReference type="Gene3D" id="2.60.40.680">
    <property type="match status" value="1"/>
</dbReference>
<dbReference type="InterPro" id="IPR002102">
    <property type="entry name" value="Cohesin_dom"/>
</dbReference>
<feature type="region of interest" description="Disordered" evidence="2">
    <location>
        <begin position="157"/>
        <end position="208"/>
    </location>
</feature>
<dbReference type="EMBL" id="MFGB01000013">
    <property type="protein sequence ID" value="OGF26859.1"/>
    <property type="molecule type" value="Genomic_DNA"/>
</dbReference>
<evidence type="ECO:0000256" key="3">
    <source>
        <dbReference type="SAM" id="Phobius"/>
    </source>
</evidence>
<evidence type="ECO:0000313" key="5">
    <source>
        <dbReference type="EMBL" id="OGF26859.1"/>
    </source>
</evidence>
<keyword evidence="1" id="KW-0175">Coiled coil</keyword>
<reference evidence="5 6" key="1">
    <citation type="journal article" date="2016" name="Nat. Commun.">
        <title>Thousands of microbial genomes shed light on interconnected biogeochemical processes in an aquifer system.</title>
        <authorList>
            <person name="Anantharaman K."/>
            <person name="Brown C.T."/>
            <person name="Hug L.A."/>
            <person name="Sharon I."/>
            <person name="Castelle C.J."/>
            <person name="Probst A.J."/>
            <person name="Thomas B.C."/>
            <person name="Singh A."/>
            <person name="Wilkins M.J."/>
            <person name="Karaoz U."/>
            <person name="Brodie E.L."/>
            <person name="Williams K.H."/>
            <person name="Hubbard S.S."/>
            <person name="Banfield J.F."/>
        </authorList>
    </citation>
    <scope>NUCLEOTIDE SEQUENCE [LARGE SCALE GENOMIC DNA]</scope>
</reference>
<dbReference type="Pfam" id="PF00963">
    <property type="entry name" value="Cohesin"/>
    <property type="match status" value="1"/>
</dbReference>
<dbReference type="STRING" id="1797994.A2227_06250"/>
<gene>
    <name evidence="5" type="ORF">A2227_06250</name>
</gene>
<organism evidence="5 6">
    <name type="scientific">Candidatus Falkowbacteria bacterium RIFOXYA2_FULL_47_19</name>
    <dbReference type="NCBI Taxonomy" id="1797994"/>
    <lineage>
        <taxon>Bacteria</taxon>
        <taxon>Candidatus Falkowiibacteriota</taxon>
    </lineage>
</organism>
<comment type="caution">
    <text evidence="5">The sequence shown here is derived from an EMBL/GenBank/DDBJ whole genome shotgun (WGS) entry which is preliminary data.</text>
</comment>
<keyword evidence="3" id="KW-0472">Membrane</keyword>
<dbReference type="AlphaFoldDB" id="A0A1F5SJL9"/>
<evidence type="ECO:0000256" key="1">
    <source>
        <dbReference type="SAM" id="Coils"/>
    </source>
</evidence>
<evidence type="ECO:0000313" key="6">
    <source>
        <dbReference type="Proteomes" id="UP000178367"/>
    </source>
</evidence>
<proteinExistence type="predicted"/>
<dbReference type="CDD" id="cd08547">
    <property type="entry name" value="Type_II_cohesin"/>
    <property type="match status" value="1"/>
</dbReference>
<dbReference type="InterPro" id="IPR008965">
    <property type="entry name" value="CBM2/CBM3_carb-bd_dom_sf"/>
</dbReference>
<evidence type="ECO:0000256" key="2">
    <source>
        <dbReference type="SAM" id="MobiDB-lite"/>
    </source>
</evidence>
<name>A0A1F5SJL9_9BACT</name>
<feature type="transmembrane region" description="Helical" evidence="3">
    <location>
        <begin position="483"/>
        <end position="508"/>
    </location>
</feature>
<protein>
    <recommendedName>
        <fullName evidence="4">Cohesin domain-containing protein</fullName>
    </recommendedName>
</protein>
<keyword evidence="3" id="KW-1133">Transmembrane helix</keyword>
<evidence type="ECO:0000259" key="4">
    <source>
        <dbReference type="Pfam" id="PF00963"/>
    </source>
</evidence>
<accession>A0A1F5SJL9</accession>
<feature type="coiled-coil region" evidence="1">
    <location>
        <begin position="524"/>
        <end position="571"/>
    </location>
</feature>
<dbReference type="Proteomes" id="UP000178367">
    <property type="component" value="Unassembled WGS sequence"/>
</dbReference>
<keyword evidence="3" id="KW-0812">Transmembrane</keyword>
<feature type="compositionally biased region" description="Polar residues" evidence="2">
    <location>
        <begin position="157"/>
        <end position="166"/>
    </location>
</feature>
<sequence>MRKISLSLILIPIIFLSGLLPIQPVRAAGASLYLAPGSGTYVIGGKFSVAVKVNTGGAVINAAEGTISFDKNLLEVAGVSKGGSVFSLWTTEPTFSNTAGTISFGGGVPRPGYNGAAGGVCTITFKAKKAGAAQVRFTAGAVLANDGKGTNILASMGSGSYTVSPQVTPPETSKPETERPKPTETVPETPKETDYNKPDITSPTHADQNRWYNVTTAKFEWPLPDNITQVSVSLNNLPVSDPGNKLDGRLANKEISDIAHGVSYLHVKFFDNKKWGTIAHYRIMVDTKPPKPFEAVIKEIGVGEWPEILFETTDEDSGLEKYEIFIGSLEKQAFETAPDKKSVRLENLSVGEHLAMVRALDKAGNYQVAAIDFMIAPIPAPIITNYTEEIRPSGEFFISGTAIENTSVEVFIQKDNDIIKGTAQSDPNGSWFYAYDKGLGKGRHMAWAEAINKNGLRSEPSSKASFLVSPPVFTTIGNFVLNYFVVFVSLVFMIVVIIALIFLIVFFVRRKLKKETVEAEVVLHNNLKDLRKMIEEELTALEKHKGKAGFKEEEIKTEKKIEDRIAQIEKKILKEMKDVEDILK</sequence>